<keyword evidence="3" id="KW-1185">Reference proteome</keyword>
<sequence length="144" mass="15935">MYTGRYSNTGKGYFIGTLHNVFRAKGTVAWIVGVGSYGGALNLQYKYRVSPFMPTSRSFQQDVEYPTGSRPALVPSHTPSPVRMPHLGAGYMENSPQEQKPSHMPSQEKNPRLISPGSPPLQDSNLRPRPPSENFLIGRTTLKS</sequence>
<name>A0A3N4KKW0_9PEZI</name>
<feature type="region of interest" description="Disordered" evidence="1">
    <location>
        <begin position="58"/>
        <end position="144"/>
    </location>
</feature>
<dbReference type="Proteomes" id="UP000277580">
    <property type="component" value="Unassembled WGS sequence"/>
</dbReference>
<evidence type="ECO:0000313" key="3">
    <source>
        <dbReference type="Proteomes" id="UP000277580"/>
    </source>
</evidence>
<reference evidence="2 3" key="1">
    <citation type="journal article" date="2018" name="Nat. Ecol. Evol.">
        <title>Pezizomycetes genomes reveal the molecular basis of ectomycorrhizal truffle lifestyle.</title>
        <authorList>
            <person name="Murat C."/>
            <person name="Payen T."/>
            <person name="Noel B."/>
            <person name="Kuo A."/>
            <person name="Morin E."/>
            <person name="Chen J."/>
            <person name="Kohler A."/>
            <person name="Krizsan K."/>
            <person name="Balestrini R."/>
            <person name="Da Silva C."/>
            <person name="Montanini B."/>
            <person name="Hainaut M."/>
            <person name="Levati E."/>
            <person name="Barry K.W."/>
            <person name="Belfiori B."/>
            <person name="Cichocki N."/>
            <person name="Clum A."/>
            <person name="Dockter R.B."/>
            <person name="Fauchery L."/>
            <person name="Guy J."/>
            <person name="Iotti M."/>
            <person name="Le Tacon F."/>
            <person name="Lindquist E.A."/>
            <person name="Lipzen A."/>
            <person name="Malagnac F."/>
            <person name="Mello A."/>
            <person name="Molinier V."/>
            <person name="Miyauchi S."/>
            <person name="Poulain J."/>
            <person name="Riccioni C."/>
            <person name="Rubini A."/>
            <person name="Sitrit Y."/>
            <person name="Splivallo R."/>
            <person name="Traeger S."/>
            <person name="Wang M."/>
            <person name="Zifcakova L."/>
            <person name="Wipf D."/>
            <person name="Zambonelli A."/>
            <person name="Paolocci F."/>
            <person name="Nowrousian M."/>
            <person name="Ottonello S."/>
            <person name="Baldrian P."/>
            <person name="Spatafora J.W."/>
            <person name="Henrissat B."/>
            <person name="Nagy L.G."/>
            <person name="Aury J.M."/>
            <person name="Wincker P."/>
            <person name="Grigoriev I.V."/>
            <person name="Bonfante P."/>
            <person name="Martin F.M."/>
        </authorList>
    </citation>
    <scope>NUCLEOTIDE SEQUENCE [LARGE SCALE GENOMIC DNA]</scope>
    <source>
        <strain evidence="2 3">CCBAS932</strain>
    </source>
</reference>
<dbReference type="AlphaFoldDB" id="A0A3N4KKW0"/>
<evidence type="ECO:0000313" key="2">
    <source>
        <dbReference type="EMBL" id="RPB11204.1"/>
    </source>
</evidence>
<feature type="compositionally biased region" description="Polar residues" evidence="1">
    <location>
        <begin position="94"/>
        <end position="108"/>
    </location>
</feature>
<accession>A0A3N4KKW0</accession>
<evidence type="ECO:0000256" key="1">
    <source>
        <dbReference type="SAM" id="MobiDB-lite"/>
    </source>
</evidence>
<gene>
    <name evidence="2" type="ORF">P167DRAFT_566040</name>
</gene>
<dbReference type="InParanoid" id="A0A3N4KKW0"/>
<protein>
    <submittedName>
        <fullName evidence="2">Uncharacterized protein</fullName>
    </submittedName>
</protein>
<dbReference type="EMBL" id="ML119137">
    <property type="protein sequence ID" value="RPB11204.1"/>
    <property type="molecule type" value="Genomic_DNA"/>
</dbReference>
<proteinExistence type="predicted"/>
<organism evidence="2 3">
    <name type="scientific">Morchella conica CCBAS932</name>
    <dbReference type="NCBI Taxonomy" id="1392247"/>
    <lineage>
        <taxon>Eukaryota</taxon>
        <taxon>Fungi</taxon>
        <taxon>Dikarya</taxon>
        <taxon>Ascomycota</taxon>
        <taxon>Pezizomycotina</taxon>
        <taxon>Pezizomycetes</taxon>
        <taxon>Pezizales</taxon>
        <taxon>Morchellaceae</taxon>
        <taxon>Morchella</taxon>
    </lineage>
</organism>